<organism evidence="1 2">
    <name type="scientific">Saprolegnia diclina (strain VS20)</name>
    <dbReference type="NCBI Taxonomy" id="1156394"/>
    <lineage>
        <taxon>Eukaryota</taxon>
        <taxon>Sar</taxon>
        <taxon>Stramenopiles</taxon>
        <taxon>Oomycota</taxon>
        <taxon>Saprolegniomycetes</taxon>
        <taxon>Saprolegniales</taxon>
        <taxon>Saprolegniaceae</taxon>
        <taxon>Saprolegnia</taxon>
    </lineage>
</organism>
<sequence length="272" mass="29378">MLRALLLDSVASAATCPYTSLGGTSILAGDATCGSDHWCLLRPSDCTRLQYTYHATDDLFSYLGALGNLTTYTNTELTVMKSNRIDLSRMVLPPTLQALSFKHVASLSSFSDLNPSSWSELTSLSLENCSLSRLPLPLPSNVSTLKVVYNAISSLADLPAQVTFLDVGRNNVSRVSNANWSSVTSVDLSSNPLRTFANVQFSSRLVYFNIEFCQIDNFVVDTPTFAALNTLASAGDTFDADGVKRPVGYRVSENIDTNPAACAAVRGQIHKL</sequence>
<keyword evidence="2" id="KW-1185">Reference proteome</keyword>
<protein>
    <recommendedName>
        <fullName evidence="3">Leucine-rich repeat-containing N-terminal plant-type domain-containing protein</fullName>
    </recommendedName>
</protein>
<dbReference type="RefSeq" id="XP_008617373.1">
    <property type="nucleotide sequence ID" value="XM_008619151.1"/>
</dbReference>
<gene>
    <name evidence="1" type="ORF">SDRG_13068</name>
</gene>
<dbReference type="VEuPathDB" id="FungiDB:SDRG_13068"/>
<dbReference type="EMBL" id="JH767186">
    <property type="protein sequence ID" value="EQC29195.1"/>
    <property type="molecule type" value="Genomic_DNA"/>
</dbReference>
<accession>T0Q6V0</accession>
<dbReference type="InterPro" id="IPR032675">
    <property type="entry name" value="LRR_dom_sf"/>
</dbReference>
<dbReference type="InParanoid" id="T0Q6V0"/>
<dbReference type="SUPFAM" id="SSF52058">
    <property type="entry name" value="L domain-like"/>
    <property type="match status" value="1"/>
</dbReference>
<proteinExistence type="predicted"/>
<name>T0Q6V0_SAPDV</name>
<reference evidence="1 2" key="1">
    <citation type="submission" date="2012-04" db="EMBL/GenBank/DDBJ databases">
        <title>The Genome Sequence of Saprolegnia declina VS20.</title>
        <authorList>
            <consortium name="The Broad Institute Genome Sequencing Platform"/>
            <person name="Russ C."/>
            <person name="Nusbaum C."/>
            <person name="Tyler B."/>
            <person name="van West P."/>
            <person name="Dieguez-Uribeondo J."/>
            <person name="de Bruijn I."/>
            <person name="Tripathy S."/>
            <person name="Jiang R."/>
            <person name="Young S.K."/>
            <person name="Zeng Q."/>
            <person name="Gargeya S."/>
            <person name="Fitzgerald M."/>
            <person name="Haas B."/>
            <person name="Abouelleil A."/>
            <person name="Alvarado L."/>
            <person name="Arachchi H.M."/>
            <person name="Berlin A."/>
            <person name="Chapman S.B."/>
            <person name="Goldberg J."/>
            <person name="Griggs A."/>
            <person name="Gujja S."/>
            <person name="Hansen M."/>
            <person name="Howarth C."/>
            <person name="Imamovic A."/>
            <person name="Larimer J."/>
            <person name="McCowen C."/>
            <person name="Montmayeur A."/>
            <person name="Murphy C."/>
            <person name="Neiman D."/>
            <person name="Pearson M."/>
            <person name="Priest M."/>
            <person name="Roberts A."/>
            <person name="Saif S."/>
            <person name="Shea T."/>
            <person name="Sisk P."/>
            <person name="Sykes S."/>
            <person name="Wortman J."/>
            <person name="Nusbaum C."/>
            <person name="Birren B."/>
        </authorList>
    </citation>
    <scope>NUCLEOTIDE SEQUENCE [LARGE SCALE GENOMIC DNA]</scope>
    <source>
        <strain evidence="1 2">VS20</strain>
    </source>
</reference>
<dbReference type="AlphaFoldDB" id="T0Q6V0"/>
<evidence type="ECO:0008006" key="3">
    <source>
        <dbReference type="Google" id="ProtNLM"/>
    </source>
</evidence>
<dbReference type="GeneID" id="19953795"/>
<evidence type="ECO:0000313" key="1">
    <source>
        <dbReference type="EMBL" id="EQC29195.1"/>
    </source>
</evidence>
<dbReference type="Gene3D" id="3.80.10.10">
    <property type="entry name" value="Ribonuclease Inhibitor"/>
    <property type="match status" value="1"/>
</dbReference>
<dbReference type="Proteomes" id="UP000030762">
    <property type="component" value="Unassembled WGS sequence"/>
</dbReference>
<dbReference type="OrthoDB" id="1111193at2759"/>
<evidence type="ECO:0000313" key="2">
    <source>
        <dbReference type="Proteomes" id="UP000030762"/>
    </source>
</evidence>